<keyword evidence="6 8" id="KW-0012">Acyltransferase</keyword>
<keyword evidence="7" id="KW-1133">Transmembrane helix</keyword>
<keyword evidence="4 8" id="KW-0808">Transferase</keyword>
<comment type="subcellular location">
    <subcellularLocation>
        <location evidence="1">Cell inner membrane</location>
    </subcellularLocation>
</comment>
<evidence type="ECO:0000256" key="6">
    <source>
        <dbReference type="ARBA" id="ARBA00023315"/>
    </source>
</evidence>
<keyword evidence="9" id="KW-1185">Reference proteome</keyword>
<dbReference type="Proteomes" id="UP000595663">
    <property type="component" value="Chromosome"/>
</dbReference>
<keyword evidence="7" id="KW-0812">Transmembrane</keyword>
<dbReference type="EC" id="2.3.1.-" evidence="8"/>
<dbReference type="EMBL" id="AP014545">
    <property type="protein sequence ID" value="BBB24808.1"/>
    <property type="molecule type" value="Genomic_DNA"/>
</dbReference>
<evidence type="ECO:0000256" key="3">
    <source>
        <dbReference type="ARBA" id="ARBA00022519"/>
    </source>
</evidence>
<dbReference type="GO" id="GO:0009247">
    <property type="term" value="P:glycolipid biosynthetic process"/>
    <property type="evidence" value="ECO:0007669"/>
    <property type="project" value="UniProtKB-ARBA"/>
</dbReference>
<keyword evidence="2" id="KW-1003">Cell membrane</keyword>
<evidence type="ECO:0000256" key="7">
    <source>
        <dbReference type="SAM" id="Phobius"/>
    </source>
</evidence>
<dbReference type="KEGG" id="ajp:AMJAP_0209"/>
<dbReference type="RefSeq" id="WP_201356398.1">
    <property type="nucleotide sequence ID" value="NZ_AP014545.1"/>
</dbReference>
<dbReference type="AlphaFoldDB" id="A0A7R6PJT1"/>
<dbReference type="GO" id="GO:0005886">
    <property type="term" value="C:plasma membrane"/>
    <property type="evidence" value="ECO:0007669"/>
    <property type="project" value="UniProtKB-SubCell"/>
</dbReference>
<dbReference type="PIRSF" id="PIRSF026649">
    <property type="entry name" value="MsbB"/>
    <property type="match status" value="1"/>
</dbReference>
<evidence type="ECO:0000313" key="9">
    <source>
        <dbReference type="Proteomes" id="UP000595663"/>
    </source>
</evidence>
<dbReference type="InterPro" id="IPR004960">
    <property type="entry name" value="LipA_acyltrans"/>
</dbReference>
<dbReference type="PANTHER" id="PTHR30606:SF9">
    <property type="entry name" value="LIPID A BIOSYNTHESIS LAUROYLTRANSFERASE"/>
    <property type="match status" value="1"/>
</dbReference>
<evidence type="ECO:0000256" key="1">
    <source>
        <dbReference type="ARBA" id="ARBA00004533"/>
    </source>
</evidence>
<organism evidence="8 9">
    <name type="scientific">Amphritea japonica ATCC BAA-1530</name>
    <dbReference type="NCBI Taxonomy" id="1278309"/>
    <lineage>
        <taxon>Bacteria</taxon>
        <taxon>Pseudomonadati</taxon>
        <taxon>Pseudomonadota</taxon>
        <taxon>Gammaproteobacteria</taxon>
        <taxon>Oceanospirillales</taxon>
        <taxon>Oceanospirillaceae</taxon>
        <taxon>Amphritea</taxon>
    </lineage>
</organism>
<dbReference type="SUPFAM" id="SSF69593">
    <property type="entry name" value="Glycerol-3-phosphate (1)-acyltransferase"/>
    <property type="match status" value="1"/>
</dbReference>
<dbReference type="Pfam" id="PF03279">
    <property type="entry name" value="Lip_A_acyltrans"/>
    <property type="match status" value="1"/>
</dbReference>
<dbReference type="CDD" id="cd07984">
    <property type="entry name" value="LPLAT_LABLAT-like"/>
    <property type="match status" value="1"/>
</dbReference>
<proteinExistence type="predicted"/>
<reference evidence="8 9" key="1">
    <citation type="journal article" date="2008" name="Int. J. Syst. Evol. Microbiol.">
        <title>Amphritea japonica sp. nov. and Amphritea balenae sp. nov., isolated from the sediment adjacent to sperm whale carcasses off Kagoshima, Japan.</title>
        <authorList>
            <person name="Miyazaki M."/>
            <person name="Nogi Y."/>
            <person name="Fujiwara Y."/>
            <person name="Kawato M."/>
            <person name="Nagahama T."/>
            <person name="Kubokawa K."/>
            <person name="Horikoshi K."/>
        </authorList>
    </citation>
    <scope>NUCLEOTIDE SEQUENCE [LARGE SCALE GENOMIC DNA]</scope>
    <source>
        <strain evidence="8 9">ATCC BAA-1530</strain>
    </source>
</reference>
<feature type="transmembrane region" description="Helical" evidence="7">
    <location>
        <begin position="17"/>
        <end position="45"/>
    </location>
</feature>
<gene>
    <name evidence="8" type="ORF">AMJAP_0209</name>
</gene>
<evidence type="ECO:0000256" key="2">
    <source>
        <dbReference type="ARBA" id="ARBA00022475"/>
    </source>
</evidence>
<keyword evidence="3" id="KW-0997">Cell inner membrane</keyword>
<evidence type="ECO:0000256" key="4">
    <source>
        <dbReference type="ARBA" id="ARBA00022679"/>
    </source>
</evidence>
<sequence>MDNKEARWSDFLAPKYWLLWLSIGLLRGLSALPFRWGLCIGRLLGRLLYRLMKTRRHVTTVNIRLCFPELTAQEQTNRVIEVFENNGIGLIETGWSYWKSEAFFRAKTDFKNFEILDQALEQGNGVILMGWHFSCLDLAGLLFSLHGQPCSTLYREHNNPMLEWFFTRGRKRFSHPLERKKTRQMLRNMRKNHCIWYAPDQDLGRKGTLFIPFFGHPAATTVATTKMHRLNNSPLVKLDCWRKPDNSGYILECSNVDGFPSDTEENDAILINQAIEAGIRKAPSQYMWVHKRFKTAPLGEKNIYKATQPD</sequence>
<accession>A0A7R6PJT1</accession>
<evidence type="ECO:0000313" key="8">
    <source>
        <dbReference type="EMBL" id="BBB24808.1"/>
    </source>
</evidence>
<dbReference type="PANTHER" id="PTHR30606">
    <property type="entry name" value="LIPID A BIOSYNTHESIS LAUROYL ACYLTRANSFERASE"/>
    <property type="match status" value="1"/>
</dbReference>
<name>A0A7R6PJT1_9GAMM</name>
<protein>
    <submittedName>
        <fullName evidence="8">Lipid A biosynthesis lauroyl acyltransferase</fullName>
        <ecNumber evidence="8">2.3.1.-</ecNumber>
    </submittedName>
</protein>
<evidence type="ECO:0000256" key="5">
    <source>
        <dbReference type="ARBA" id="ARBA00023136"/>
    </source>
</evidence>
<keyword evidence="5 7" id="KW-0472">Membrane</keyword>
<dbReference type="GO" id="GO:0016746">
    <property type="term" value="F:acyltransferase activity"/>
    <property type="evidence" value="ECO:0007669"/>
    <property type="project" value="UniProtKB-KW"/>
</dbReference>